<keyword evidence="2" id="KW-1185">Reference proteome</keyword>
<dbReference type="RefSeq" id="WP_157591363.1">
    <property type="nucleotide sequence ID" value="NZ_CP037953.1"/>
</dbReference>
<dbReference type="Pfam" id="PF09523">
    <property type="entry name" value="DUF2390"/>
    <property type="match status" value="1"/>
</dbReference>
<dbReference type="EMBL" id="SNYM01000025">
    <property type="protein sequence ID" value="TDQ44196.1"/>
    <property type="molecule type" value="Genomic_DNA"/>
</dbReference>
<reference evidence="1 2" key="1">
    <citation type="submission" date="2019-03" db="EMBL/GenBank/DDBJ databases">
        <title>Genomic Encyclopedia of Type Strains, Phase IV (KMG-IV): sequencing the most valuable type-strain genomes for metagenomic binning, comparative biology and taxonomic classification.</title>
        <authorList>
            <person name="Goeker M."/>
        </authorList>
    </citation>
    <scope>NUCLEOTIDE SEQUENCE [LARGE SCALE GENOMIC DNA]</scope>
    <source>
        <strain evidence="1 2">DSM 103792</strain>
    </source>
</reference>
<accession>A0A4R6UE63</accession>
<evidence type="ECO:0000313" key="1">
    <source>
        <dbReference type="EMBL" id="TDQ44196.1"/>
    </source>
</evidence>
<comment type="caution">
    <text evidence="1">The sequence shown here is derived from an EMBL/GenBank/DDBJ whole genome shotgun (WGS) entry which is preliminary data.</text>
</comment>
<dbReference type="AlphaFoldDB" id="A0A4R6UE63"/>
<gene>
    <name evidence="1" type="ORF">EV696_1257</name>
</gene>
<organism evidence="1 2">
    <name type="scientific">Permianibacter aggregans</name>
    <dbReference type="NCBI Taxonomy" id="1510150"/>
    <lineage>
        <taxon>Bacteria</taxon>
        <taxon>Pseudomonadati</taxon>
        <taxon>Pseudomonadota</taxon>
        <taxon>Gammaproteobacteria</taxon>
        <taxon>Pseudomonadales</taxon>
        <taxon>Pseudomonadaceae</taxon>
        <taxon>Permianibacter</taxon>
    </lineage>
</organism>
<evidence type="ECO:0000313" key="2">
    <source>
        <dbReference type="Proteomes" id="UP000295375"/>
    </source>
</evidence>
<dbReference type="Proteomes" id="UP000295375">
    <property type="component" value="Unassembled WGS sequence"/>
</dbReference>
<proteinExistence type="predicted"/>
<protein>
    <submittedName>
        <fullName evidence="1">Uncharacterized protein (TIGR02444 family)</fullName>
    </submittedName>
</protein>
<sequence length="143" mass="16649">MNTQESFWQFACRFYENPLHREQLLFMQNSGGVDVGFVLLALWHGRLQRRHWTALLQQTAALRGELEQLRRLRIQNKNRWPNEDYYQALKAAELALEKNLYQELEQLVGQFDDLSVNIDIKSSLSALLDCYHLPAGFVAPSLA</sequence>
<name>A0A4R6UE63_9GAMM</name>
<dbReference type="InterPro" id="IPR012659">
    <property type="entry name" value="CHP02444"/>
</dbReference>